<keyword evidence="2" id="KW-0418">Kinase</keyword>
<keyword evidence="2" id="KW-0808">Transferase</keyword>
<proteinExistence type="predicted"/>
<evidence type="ECO:0000313" key="3">
    <source>
        <dbReference type="Proteomes" id="UP001144036"/>
    </source>
</evidence>
<evidence type="ECO:0000256" key="1">
    <source>
        <dbReference type="SAM" id="Phobius"/>
    </source>
</evidence>
<feature type="transmembrane region" description="Helical" evidence="1">
    <location>
        <begin position="171"/>
        <end position="192"/>
    </location>
</feature>
<keyword evidence="2" id="KW-0723">Serine/threonine-protein kinase</keyword>
<feature type="non-terminal residue" evidence="2">
    <location>
        <position position="1"/>
    </location>
</feature>
<evidence type="ECO:0000313" key="2">
    <source>
        <dbReference type="EMBL" id="MDA0638893.1"/>
    </source>
</evidence>
<keyword evidence="1" id="KW-1133">Transmembrane helix</keyword>
<dbReference type="EMBL" id="JAPNNL010000313">
    <property type="protein sequence ID" value="MDA0638893.1"/>
    <property type="molecule type" value="Genomic_DNA"/>
</dbReference>
<feature type="transmembrane region" description="Helical" evidence="1">
    <location>
        <begin position="86"/>
        <end position="117"/>
    </location>
</feature>
<dbReference type="GO" id="GO:0004674">
    <property type="term" value="F:protein serine/threonine kinase activity"/>
    <property type="evidence" value="ECO:0007669"/>
    <property type="project" value="UniProtKB-KW"/>
</dbReference>
<accession>A0ABT4SNR1</accession>
<protein>
    <submittedName>
        <fullName evidence="2">Serine/threonine protein kinase</fullName>
    </submittedName>
</protein>
<keyword evidence="1" id="KW-0812">Transmembrane</keyword>
<comment type="caution">
    <text evidence="2">The sequence shown here is derived from an EMBL/GenBank/DDBJ whole genome shotgun (WGS) entry which is preliminary data.</text>
</comment>
<name>A0ABT4SNR1_9ACTN</name>
<feature type="transmembrane region" description="Helical" evidence="1">
    <location>
        <begin position="44"/>
        <end position="65"/>
    </location>
</feature>
<keyword evidence="1" id="KW-0472">Membrane</keyword>
<gene>
    <name evidence="2" type="ORF">OUY22_36240</name>
</gene>
<reference evidence="2" key="1">
    <citation type="submission" date="2022-11" db="EMBL/GenBank/DDBJ databases">
        <title>Nonomuraea corallina sp. nov., a new species of the genus Nonomuraea isolated from sea side sediment in Thai sea.</title>
        <authorList>
            <person name="Ngamcharungchit C."/>
            <person name="Matsumoto A."/>
            <person name="Suriyachadkun C."/>
            <person name="Panbangred W."/>
            <person name="Inahashi Y."/>
            <person name="Intra B."/>
        </authorList>
    </citation>
    <scope>NUCLEOTIDE SEQUENCE</scope>
    <source>
        <strain evidence="2">MCN248</strain>
    </source>
</reference>
<organism evidence="2 3">
    <name type="scientific">Nonomuraea corallina</name>
    <dbReference type="NCBI Taxonomy" id="2989783"/>
    <lineage>
        <taxon>Bacteria</taxon>
        <taxon>Bacillati</taxon>
        <taxon>Actinomycetota</taxon>
        <taxon>Actinomycetes</taxon>
        <taxon>Streptosporangiales</taxon>
        <taxon>Streptosporangiaceae</taxon>
        <taxon>Nonomuraea</taxon>
    </lineage>
</organism>
<feature type="transmembrane region" description="Helical" evidence="1">
    <location>
        <begin position="21"/>
        <end position="38"/>
    </location>
</feature>
<feature type="transmembrane region" description="Helical" evidence="1">
    <location>
        <begin position="129"/>
        <end position="150"/>
    </location>
</feature>
<sequence>VRTRTAGAARTAKSRAEGATTLPAGNTALLLLAVLAVPCVVASVMWPIASIVITAAFVVLTRALWMSHYLVRNRAEGWLRAVVRTVTFPFALSGALVSAAVWPGTPVAVAAAGALWITGGGQIDTAAWWHQPAPVTAAAVVFGMLCGGITGREIERVGARLPDLRREGLRALAVLGGFVALCAAAVRAIALLL</sequence>
<keyword evidence="3" id="KW-1185">Reference proteome</keyword>
<dbReference type="Proteomes" id="UP001144036">
    <property type="component" value="Unassembled WGS sequence"/>
</dbReference>